<sequence>MYFSGILLISFFIITLSMWQYRIPSFWNFAHMREKSSLSKSMRTMMIYWCVHYVLFVPFYLFCM</sequence>
<name>A0A0A9B1K6_ARUDO</name>
<protein>
    <submittedName>
        <fullName evidence="2">Uncharacterized protein</fullName>
    </submittedName>
</protein>
<keyword evidence="1" id="KW-0812">Transmembrane</keyword>
<reference evidence="2" key="1">
    <citation type="submission" date="2014-09" db="EMBL/GenBank/DDBJ databases">
        <authorList>
            <person name="Magalhaes I.L.F."/>
            <person name="Oliveira U."/>
            <person name="Santos F.R."/>
            <person name="Vidigal T.H.D.A."/>
            <person name="Brescovit A.D."/>
            <person name="Santos A.J."/>
        </authorList>
    </citation>
    <scope>NUCLEOTIDE SEQUENCE</scope>
    <source>
        <tissue evidence="2">Shoot tissue taken approximately 20 cm above the soil surface</tissue>
    </source>
</reference>
<dbReference type="EMBL" id="GBRH01244708">
    <property type="protein sequence ID" value="JAD53187.1"/>
    <property type="molecule type" value="Transcribed_RNA"/>
</dbReference>
<evidence type="ECO:0000256" key="1">
    <source>
        <dbReference type="SAM" id="Phobius"/>
    </source>
</evidence>
<evidence type="ECO:0000313" key="2">
    <source>
        <dbReference type="EMBL" id="JAD53187.1"/>
    </source>
</evidence>
<dbReference type="AlphaFoldDB" id="A0A0A9B1K6"/>
<proteinExistence type="predicted"/>
<feature type="transmembrane region" description="Helical" evidence="1">
    <location>
        <begin position="6"/>
        <end position="24"/>
    </location>
</feature>
<accession>A0A0A9B1K6</accession>
<keyword evidence="1" id="KW-0472">Membrane</keyword>
<organism evidence="2">
    <name type="scientific">Arundo donax</name>
    <name type="common">Giant reed</name>
    <name type="synonym">Donax arundinaceus</name>
    <dbReference type="NCBI Taxonomy" id="35708"/>
    <lineage>
        <taxon>Eukaryota</taxon>
        <taxon>Viridiplantae</taxon>
        <taxon>Streptophyta</taxon>
        <taxon>Embryophyta</taxon>
        <taxon>Tracheophyta</taxon>
        <taxon>Spermatophyta</taxon>
        <taxon>Magnoliopsida</taxon>
        <taxon>Liliopsida</taxon>
        <taxon>Poales</taxon>
        <taxon>Poaceae</taxon>
        <taxon>PACMAD clade</taxon>
        <taxon>Arundinoideae</taxon>
        <taxon>Arundineae</taxon>
        <taxon>Arundo</taxon>
    </lineage>
</organism>
<reference evidence="2" key="2">
    <citation type="journal article" date="2015" name="Data Brief">
        <title>Shoot transcriptome of the giant reed, Arundo donax.</title>
        <authorList>
            <person name="Barrero R.A."/>
            <person name="Guerrero F.D."/>
            <person name="Moolhuijzen P."/>
            <person name="Goolsby J.A."/>
            <person name="Tidwell J."/>
            <person name="Bellgard S.E."/>
            <person name="Bellgard M.I."/>
        </authorList>
    </citation>
    <scope>NUCLEOTIDE SEQUENCE</scope>
    <source>
        <tissue evidence="2">Shoot tissue taken approximately 20 cm above the soil surface</tissue>
    </source>
</reference>
<keyword evidence="1" id="KW-1133">Transmembrane helix</keyword>
<feature type="transmembrane region" description="Helical" evidence="1">
    <location>
        <begin position="45"/>
        <end position="62"/>
    </location>
</feature>